<feature type="non-terminal residue" evidence="2">
    <location>
        <position position="135"/>
    </location>
</feature>
<name>A0AAD8CXB0_ACIOX</name>
<accession>A0AAD8CXB0</accession>
<comment type="caution">
    <text evidence="2">The sequence shown here is derived from an EMBL/GenBank/DDBJ whole genome shotgun (WGS) entry which is preliminary data.</text>
</comment>
<dbReference type="Proteomes" id="UP001230051">
    <property type="component" value="Unassembled WGS sequence"/>
</dbReference>
<proteinExistence type="predicted"/>
<keyword evidence="3" id="KW-1185">Reference proteome</keyword>
<feature type="compositionally biased region" description="Polar residues" evidence="1">
    <location>
        <begin position="1"/>
        <end position="11"/>
    </location>
</feature>
<evidence type="ECO:0000256" key="1">
    <source>
        <dbReference type="SAM" id="MobiDB-lite"/>
    </source>
</evidence>
<dbReference type="EMBL" id="JAGXEW010000021">
    <property type="protein sequence ID" value="KAK1159747.1"/>
    <property type="molecule type" value="Genomic_DNA"/>
</dbReference>
<protein>
    <submittedName>
        <fullName evidence="2">Cell cycle exit and neuronal differentiation protein 1-like</fullName>
    </submittedName>
</protein>
<gene>
    <name evidence="2" type="ORF">AOXY_G21149</name>
</gene>
<feature type="region of interest" description="Disordered" evidence="1">
    <location>
        <begin position="1"/>
        <end position="135"/>
    </location>
</feature>
<evidence type="ECO:0000313" key="2">
    <source>
        <dbReference type="EMBL" id="KAK1159747.1"/>
    </source>
</evidence>
<sequence length="135" mass="14232">MDSRAKPSNTKTDSKPKGPEKTAMPSAAKKEEARPAEPAPSPGNSPPSPPQSPSLPLPPPPRLWRAQSSLEHRHQSLTSTGSRAGGKGGEGRGEPASRGSLRYLRDPQTLPPGGGRHRCRQCRHCGSSAAGTQEM</sequence>
<feature type="compositionally biased region" description="Pro residues" evidence="1">
    <location>
        <begin position="37"/>
        <end position="62"/>
    </location>
</feature>
<evidence type="ECO:0000313" key="3">
    <source>
        <dbReference type="Proteomes" id="UP001230051"/>
    </source>
</evidence>
<dbReference type="AlphaFoldDB" id="A0AAD8CXB0"/>
<organism evidence="2 3">
    <name type="scientific">Acipenser oxyrinchus oxyrinchus</name>
    <dbReference type="NCBI Taxonomy" id="40147"/>
    <lineage>
        <taxon>Eukaryota</taxon>
        <taxon>Metazoa</taxon>
        <taxon>Chordata</taxon>
        <taxon>Craniata</taxon>
        <taxon>Vertebrata</taxon>
        <taxon>Euteleostomi</taxon>
        <taxon>Actinopterygii</taxon>
        <taxon>Chondrostei</taxon>
        <taxon>Acipenseriformes</taxon>
        <taxon>Acipenseridae</taxon>
        <taxon>Acipenser</taxon>
    </lineage>
</organism>
<reference evidence="2" key="1">
    <citation type="submission" date="2022-02" db="EMBL/GenBank/DDBJ databases">
        <title>Atlantic sturgeon de novo genome assembly.</title>
        <authorList>
            <person name="Stock M."/>
            <person name="Klopp C."/>
            <person name="Guiguen Y."/>
            <person name="Cabau C."/>
            <person name="Parinello H."/>
            <person name="Santidrian Yebra-Pimentel E."/>
            <person name="Kuhl H."/>
            <person name="Dirks R.P."/>
            <person name="Guessner J."/>
            <person name="Wuertz S."/>
            <person name="Du K."/>
            <person name="Schartl M."/>
        </authorList>
    </citation>
    <scope>NUCLEOTIDE SEQUENCE</scope>
    <source>
        <strain evidence="2">STURGEONOMICS-FGT-2020</strain>
        <tissue evidence="2">Whole blood</tissue>
    </source>
</reference>